<dbReference type="Gene3D" id="3.90.1300.10">
    <property type="entry name" value="Amidase signature (AS) domain"/>
    <property type="match status" value="1"/>
</dbReference>
<dbReference type="SUPFAM" id="SSF75304">
    <property type="entry name" value="Amidase signature (AS) enzymes"/>
    <property type="match status" value="1"/>
</dbReference>
<evidence type="ECO:0000313" key="2">
    <source>
        <dbReference type="EMBL" id="ELY20579.1"/>
    </source>
</evidence>
<name>L9U6T7_9GAMM</name>
<evidence type="ECO:0000259" key="1">
    <source>
        <dbReference type="Pfam" id="PF01425"/>
    </source>
</evidence>
<comment type="caution">
    <text evidence="2">The sequence shown here is derived from an EMBL/GenBank/DDBJ whole genome shotgun (WGS) entry which is preliminary data.</text>
</comment>
<dbReference type="PANTHER" id="PTHR11895">
    <property type="entry name" value="TRANSAMIDASE"/>
    <property type="match status" value="1"/>
</dbReference>
<dbReference type="PATRIC" id="fig|1204738.3.peg.4096"/>
<protein>
    <submittedName>
        <fullName evidence="2">Amidase</fullName>
    </submittedName>
</protein>
<dbReference type="EMBL" id="AOPO01000015">
    <property type="protein sequence ID" value="ELY20579.1"/>
    <property type="molecule type" value="Genomic_DNA"/>
</dbReference>
<dbReference type="InterPro" id="IPR000120">
    <property type="entry name" value="Amidase"/>
</dbReference>
<evidence type="ECO:0000313" key="3">
    <source>
        <dbReference type="Proteomes" id="UP000011651"/>
    </source>
</evidence>
<dbReference type="InterPro" id="IPR036928">
    <property type="entry name" value="AS_sf"/>
</dbReference>
<dbReference type="Pfam" id="PF01425">
    <property type="entry name" value="Amidase"/>
    <property type="match status" value="1"/>
</dbReference>
<accession>L9U6T7</accession>
<proteinExistence type="predicted"/>
<dbReference type="NCBIfam" id="NF005450">
    <property type="entry name" value="PRK07042.1"/>
    <property type="match status" value="1"/>
</dbReference>
<feature type="domain" description="Amidase" evidence="1">
    <location>
        <begin position="64"/>
        <end position="485"/>
    </location>
</feature>
<sequence length="512" mass="54855">MHTKSGHAEVKIEIAEDTVWVHAELVNNVSLITTAKGNVMPALHQLTATQLIDGYRAYRFSPTEVASALVEHIDAWEPHINALYAYQPDAFIKAAEASTQRWARGQPSGALDGVPITLKELIATKGMPVPGGTGLGEQPVATEDAPPAARLGEDNALLLAKTTCPDFGMLSSGLSSFHGLTRNPWDLACNTGGSSAGAGAAAAAGLGPLHVGTDIGGSIRLPAAWCGVVGFKPTLGRVPIDPYYVGRCAGPMTRSVADAALMMTALARTDRRDAMRLPPETIDWMDLELDVKGLRVGVMMKAGCGLPLDDEIRHHVEQAAKQLEAAGATLVPMAPVLSREMLDGLDHFWQARQWGELLKLSANEREQVLPAILAWADGGAHLSGVEAVHGFQQTMAMRRATEAVFDEVDAVISPTTPNIAFPAEWPSPTNDPRQPFEHIAYTVPWNMGEQPAISLNAGFSRSASSVNMPIGVQLVGPRFGDHFVLKLARQLEMRLALPMRWPMLPVINAAVK</sequence>
<dbReference type="PANTHER" id="PTHR11895:SF173">
    <property type="entry name" value="GLUTAMYL-TRNA AMIDOTRANSFERASE SUBUNIT A"/>
    <property type="match status" value="1"/>
</dbReference>
<dbReference type="InterPro" id="IPR023631">
    <property type="entry name" value="Amidase_dom"/>
</dbReference>
<dbReference type="GO" id="GO:0003824">
    <property type="term" value="F:catalytic activity"/>
    <property type="evidence" value="ECO:0007669"/>
    <property type="project" value="InterPro"/>
</dbReference>
<reference evidence="2 3" key="1">
    <citation type="journal article" date="2013" name="Genome Announc.">
        <title>Draft Genome of the Marine Gammaproteobacterium Halomonas titanicae.</title>
        <authorList>
            <person name="Sanchez-Porro C."/>
            <person name="de la Haba R.R."/>
            <person name="Cruz-Hernandez N."/>
            <person name="Gonzalez J.M."/>
            <person name="Reyes-Guirao C."/>
            <person name="Navarro-Sampedro L."/>
            <person name="Carballo M."/>
            <person name="Ventosa A."/>
        </authorList>
    </citation>
    <scope>NUCLEOTIDE SEQUENCE [LARGE SCALE GENOMIC DNA]</scope>
    <source>
        <strain evidence="2 3">BH1</strain>
    </source>
</reference>
<gene>
    <name evidence="2" type="ORF">HALTITAN_2712</name>
</gene>
<dbReference type="Proteomes" id="UP000011651">
    <property type="component" value="Unassembled WGS sequence"/>
</dbReference>
<dbReference type="AlphaFoldDB" id="L9U6T7"/>
<organism evidence="2 3">
    <name type="scientific">Vreelandella titanicae BH1</name>
    <dbReference type="NCBI Taxonomy" id="1204738"/>
    <lineage>
        <taxon>Bacteria</taxon>
        <taxon>Pseudomonadati</taxon>
        <taxon>Pseudomonadota</taxon>
        <taxon>Gammaproteobacteria</taxon>
        <taxon>Oceanospirillales</taxon>
        <taxon>Halomonadaceae</taxon>
        <taxon>Vreelandella</taxon>
    </lineage>
</organism>